<accession>A0ABQ7G704</accession>
<feature type="transmembrane region" description="Helical" evidence="1">
    <location>
        <begin position="85"/>
        <end position="104"/>
    </location>
</feature>
<name>A0ABQ7G704_DUNSA</name>
<reference evidence="3" key="1">
    <citation type="submission" date="2017-08" db="EMBL/GenBank/DDBJ databases">
        <authorList>
            <person name="Polle J.E."/>
            <person name="Barry K."/>
            <person name="Cushman J."/>
            <person name="Schmutz J."/>
            <person name="Tran D."/>
            <person name="Hathwaick L.T."/>
            <person name="Yim W.C."/>
            <person name="Jenkins J."/>
            <person name="Mckie-Krisberg Z.M."/>
            <person name="Prochnik S."/>
            <person name="Lindquist E."/>
            <person name="Dockter R.B."/>
            <person name="Adam C."/>
            <person name="Molina H."/>
            <person name="Bunkerborg J."/>
            <person name="Jin E."/>
            <person name="Buchheim M."/>
            <person name="Magnuson J."/>
        </authorList>
    </citation>
    <scope>NUCLEOTIDE SEQUENCE</scope>
    <source>
        <strain evidence="3">CCAP 19/18</strain>
    </source>
</reference>
<keyword evidence="1" id="KW-0812">Transmembrane</keyword>
<keyword evidence="1" id="KW-1133">Transmembrane helix</keyword>
<keyword evidence="2" id="KW-0732">Signal</keyword>
<protein>
    <recommendedName>
        <fullName evidence="5">Cytochrome b561 domain-containing protein</fullName>
    </recommendedName>
</protein>
<dbReference type="EMBL" id="MU070047">
    <property type="protein sequence ID" value="KAF5830392.1"/>
    <property type="molecule type" value="Genomic_DNA"/>
</dbReference>
<feature type="transmembrane region" description="Helical" evidence="1">
    <location>
        <begin position="151"/>
        <end position="171"/>
    </location>
</feature>
<keyword evidence="1" id="KW-0472">Membrane</keyword>
<feature type="transmembrane region" description="Helical" evidence="1">
    <location>
        <begin position="116"/>
        <end position="139"/>
    </location>
</feature>
<evidence type="ECO:0000256" key="1">
    <source>
        <dbReference type="SAM" id="Phobius"/>
    </source>
</evidence>
<evidence type="ECO:0000313" key="4">
    <source>
        <dbReference type="Proteomes" id="UP000815325"/>
    </source>
</evidence>
<comment type="caution">
    <text evidence="3">The sequence shown here is derived from an EMBL/GenBank/DDBJ whole genome shotgun (WGS) entry which is preliminary data.</text>
</comment>
<sequence length="223" mass="25217">MIAWSLVFPMTWLSGVWGHWATILESLLGTAMNKPRMWTSTEVFTKYTGHTAVVMTHNLPSALWASLVIIQLSSIRKTHPRVHRMCGYLHAAVSVVLMAGVALMQGKRLFFSMHPVVMGFMNISAAWFLFSLAYAVLAARAKLYHTHRAWMLRHIASGIWVAVQRILFSLMAIPLARMPGVGPPTDLHRRFLFGTAFVMAFVGCVLFCEIYLWQSLRKQVKVV</sequence>
<feature type="signal peptide" evidence="2">
    <location>
        <begin position="1"/>
        <end position="18"/>
    </location>
</feature>
<proteinExistence type="predicted"/>
<evidence type="ECO:0000313" key="3">
    <source>
        <dbReference type="EMBL" id="KAF5830392.1"/>
    </source>
</evidence>
<keyword evidence="4" id="KW-1185">Reference proteome</keyword>
<organism evidence="3 4">
    <name type="scientific">Dunaliella salina</name>
    <name type="common">Green alga</name>
    <name type="synonym">Protococcus salinus</name>
    <dbReference type="NCBI Taxonomy" id="3046"/>
    <lineage>
        <taxon>Eukaryota</taxon>
        <taxon>Viridiplantae</taxon>
        <taxon>Chlorophyta</taxon>
        <taxon>core chlorophytes</taxon>
        <taxon>Chlorophyceae</taxon>
        <taxon>CS clade</taxon>
        <taxon>Chlamydomonadales</taxon>
        <taxon>Dunaliellaceae</taxon>
        <taxon>Dunaliella</taxon>
    </lineage>
</organism>
<gene>
    <name evidence="3" type="ORF">DUNSADRAFT_14656</name>
</gene>
<evidence type="ECO:0000256" key="2">
    <source>
        <dbReference type="SAM" id="SignalP"/>
    </source>
</evidence>
<evidence type="ECO:0008006" key="5">
    <source>
        <dbReference type="Google" id="ProtNLM"/>
    </source>
</evidence>
<dbReference type="Proteomes" id="UP000815325">
    <property type="component" value="Unassembled WGS sequence"/>
</dbReference>
<feature type="transmembrane region" description="Helical" evidence="1">
    <location>
        <begin position="191"/>
        <end position="213"/>
    </location>
</feature>
<feature type="transmembrane region" description="Helical" evidence="1">
    <location>
        <begin position="52"/>
        <end position="73"/>
    </location>
</feature>
<feature type="chain" id="PRO_5047205245" description="Cytochrome b561 domain-containing protein" evidence="2">
    <location>
        <begin position="19"/>
        <end position="223"/>
    </location>
</feature>